<accession>A0A6A4B0D9</accession>
<dbReference type="EMBL" id="QXFV01008090">
    <property type="protein sequence ID" value="KAE8957352.1"/>
    <property type="molecule type" value="Genomic_DNA"/>
</dbReference>
<protein>
    <submittedName>
        <fullName evidence="2">Uncharacterized protein</fullName>
    </submittedName>
</protein>
<dbReference type="EMBL" id="QXFT01007701">
    <property type="protein sequence ID" value="KAE9265795.1"/>
    <property type="molecule type" value="Genomic_DNA"/>
</dbReference>
<evidence type="ECO:0000313" key="4">
    <source>
        <dbReference type="Proteomes" id="UP000434957"/>
    </source>
</evidence>
<comment type="caution">
    <text evidence="2">The sequence shown here is derived from an EMBL/GenBank/DDBJ whole genome shotgun (WGS) entry which is preliminary data.</text>
</comment>
<evidence type="ECO:0000313" key="1">
    <source>
        <dbReference type="EMBL" id="KAE8957352.1"/>
    </source>
</evidence>
<keyword evidence="4" id="KW-1185">Reference proteome</keyword>
<dbReference type="Proteomes" id="UP000429607">
    <property type="component" value="Unassembled WGS sequence"/>
</dbReference>
<name>A0A6A4B0D9_9STRA</name>
<dbReference type="AlphaFoldDB" id="A0A6A4B0D9"/>
<evidence type="ECO:0000313" key="2">
    <source>
        <dbReference type="EMBL" id="KAE9265795.1"/>
    </source>
</evidence>
<proteinExistence type="predicted"/>
<organism evidence="2 4">
    <name type="scientific">Phytophthora rubi</name>
    <dbReference type="NCBI Taxonomy" id="129364"/>
    <lineage>
        <taxon>Eukaryota</taxon>
        <taxon>Sar</taxon>
        <taxon>Stramenopiles</taxon>
        <taxon>Oomycota</taxon>
        <taxon>Peronosporomycetes</taxon>
        <taxon>Peronosporales</taxon>
        <taxon>Peronosporaceae</taxon>
        <taxon>Phytophthora</taxon>
    </lineage>
</organism>
<sequence>MQVRETFAREGYVIFYDAVTEDTIDEWRASARQTQTEAWFTDVVHDLPENGDPVEDHDMINDEGRVKAKTPAGTNDQPARREFAAVPVGTNIMDTSALPGSIFVATDNNTSFYTYGWNHNIVLRSNRRQIEVNKGDILLIRGDFIIAP</sequence>
<gene>
    <name evidence="1" type="ORF">PR001_g31403</name>
    <name evidence="2" type="ORF">PR003_g32346</name>
</gene>
<feature type="non-terminal residue" evidence="2">
    <location>
        <position position="148"/>
    </location>
</feature>
<reference evidence="2 4" key="1">
    <citation type="submission" date="2018-08" db="EMBL/GenBank/DDBJ databases">
        <title>Genomic investigation of the strawberry pathogen Phytophthora fragariae indicates pathogenicity is determined by transcriptional variation in three key races.</title>
        <authorList>
            <person name="Adams T.M."/>
            <person name="Armitage A.D."/>
            <person name="Sobczyk M.K."/>
            <person name="Bates H.J."/>
            <person name="Dunwell J.M."/>
            <person name="Nellist C.F."/>
            <person name="Harrison R.J."/>
        </authorList>
    </citation>
    <scope>NUCLEOTIDE SEQUENCE [LARGE SCALE GENOMIC DNA]</scope>
    <source>
        <strain evidence="1 3">SCRP249</strain>
        <strain evidence="2 4">SCRP333</strain>
    </source>
</reference>
<dbReference type="Proteomes" id="UP000434957">
    <property type="component" value="Unassembled WGS sequence"/>
</dbReference>
<evidence type="ECO:0000313" key="3">
    <source>
        <dbReference type="Proteomes" id="UP000429607"/>
    </source>
</evidence>